<keyword evidence="3" id="KW-1185">Reference proteome</keyword>
<sequence>MVSRDAVTSNQERSNDNPTVVVLHQWPAVRMIDPSVEGVVIGRDVSGLAGSRSTHHLLAVGRDQPAHGDTGRGSGG</sequence>
<organism evidence="2 3">
    <name type="scientific">Iphiclides podalirius</name>
    <name type="common">scarce swallowtail</name>
    <dbReference type="NCBI Taxonomy" id="110791"/>
    <lineage>
        <taxon>Eukaryota</taxon>
        <taxon>Metazoa</taxon>
        <taxon>Ecdysozoa</taxon>
        <taxon>Arthropoda</taxon>
        <taxon>Hexapoda</taxon>
        <taxon>Insecta</taxon>
        <taxon>Pterygota</taxon>
        <taxon>Neoptera</taxon>
        <taxon>Endopterygota</taxon>
        <taxon>Lepidoptera</taxon>
        <taxon>Glossata</taxon>
        <taxon>Ditrysia</taxon>
        <taxon>Papilionoidea</taxon>
        <taxon>Papilionidae</taxon>
        <taxon>Papilioninae</taxon>
        <taxon>Iphiclides</taxon>
    </lineage>
</organism>
<evidence type="ECO:0000313" key="2">
    <source>
        <dbReference type="EMBL" id="CAH2047342.1"/>
    </source>
</evidence>
<feature type="region of interest" description="Disordered" evidence="1">
    <location>
        <begin position="56"/>
        <end position="76"/>
    </location>
</feature>
<reference evidence="2" key="1">
    <citation type="submission" date="2022-03" db="EMBL/GenBank/DDBJ databases">
        <authorList>
            <person name="Martin H S."/>
        </authorList>
    </citation>
    <scope>NUCLEOTIDE SEQUENCE</scope>
</reference>
<gene>
    <name evidence="2" type="ORF">IPOD504_LOCUS5731</name>
</gene>
<dbReference type="Proteomes" id="UP000837857">
    <property type="component" value="Chromosome 17"/>
</dbReference>
<accession>A0ABN8I2K9</accession>
<proteinExistence type="predicted"/>
<feature type="non-terminal residue" evidence="2">
    <location>
        <position position="1"/>
    </location>
</feature>
<evidence type="ECO:0000313" key="3">
    <source>
        <dbReference type="Proteomes" id="UP000837857"/>
    </source>
</evidence>
<name>A0ABN8I2K9_9NEOP</name>
<evidence type="ECO:0000256" key="1">
    <source>
        <dbReference type="SAM" id="MobiDB-lite"/>
    </source>
</evidence>
<protein>
    <submittedName>
        <fullName evidence="2">Uncharacterized protein</fullName>
    </submittedName>
</protein>
<dbReference type="EMBL" id="OW152829">
    <property type="protein sequence ID" value="CAH2047342.1"/>
    <property type="molecule type" value="Genomic_DNA"/>
</dbReference>